<protein>
    <submittedName>
        <fullName evidence="2">Internalin</fullName>
    </submittedName>
</protein>
<dbReference type="SUPFAM" id="SSF49373">
    <property type="entry name" value="Invasin/intimin cell-adhesion fragments"/>
    <property type="match status" value="2"/>
</dbReference>
<name>A0A146K3J9_9EUKA</name>
<proteinExistence type="predicted"/>
<feature type="domain" description="BIG2" evidence="1">
    <location>
        <begin position="40"/>
        <end position="124"/>
    </location>
</feature>
<evidence type="ECO:0000259" key="1">
    <source>
        <dbReference type="SMART" id="SM00635"/>
    </source>
</evidence>
<feature type="domain" description="BIG2" evidence="1">
    <location>
        <begin position="307"/>
        <end position="391"/>
    </location>
</feature>
<reference evidence="2" key="1">
    <citation type="submission" date="2015-07" db="EMBL/GenBank/DDBJ databases">
        <title>Adaptation to a free-living lifestyle via gene acquisitions in the diplomonad Trepomonas sp. PC1.</title>
        <authorList>
            <person name="Xu F."/>
            <person name="Jerlstrom-Hultqvist J."/>
            <person name="Kolisko M."/>
            <person name="Simpson A.G.B."/>
            <person name="Roger A.J."/>
            <person name="Svard S.G."/>
            <person name="Andersson J.O."/>
        </authorList>
    </citation>
    <scope>NUCLEOTIDE SEQUENCE</scope>
    <source>
        <strain evidence="2">PC1</strain>
    </source>
</reference>
<sequence length="405" mass="41797">GSASIDQNGLFIGIRIGIVTICITSIKHQQQVEAQIFLGAAHKIVLTPSFETAVTLQSGSSTTVTAVMQDYFGNVIPDTSFSWSISDDQGTATIDQNGLVTGVKIGLVTVSASSNSLVGTTTLTIICGPPVVVRLTPNTQSQPIVSSGSTLQFSAQKLDANDNILSNSQFVWSTEPDTKYITVDSNGLVTGKRVGSVTVFANDNGLLGQTTLTVVVGAPVEVKITPSSEDGYKVASSSSLQLQAKLVDINQNIISGSDFVWSVADGSGSAVISAGGMLTGMHCGDVTVITTAGAIIGQTKISIIPGIPVAISISPDTGSNFSVASGSTLQLHALQIDANGNTKATSQVVWQVVNGTGSASIDQNGLLKGLSTGNVVTKIYMDQITQQEDISVTPGLSEQCNKSEL</sequence>
<feature type="domain" description="BIG2" evidence="1">
    <location>
        <begin position="129"/>
        <end position="211"/>
    </location>
</feature>
<gene>
    <name evidence="2" type="ORF">TPC1_16923</name>
</gene>
<evidence type="ECO:0000313" key="2">
    <source>
        <dbReference type="EMBL" id="JAP91463.1"/>
    </source>
</evidence>
<dbReference type="Gene3D" id="2.60.40.1080">
    <property type="match status" value="3"/>
</dbReference>
<dbReference type="EMBL" id="GDID01005143">
    <property type="protein sequence ID" value="JAP91463.1"/>
    <property type="molecule type" value="Transcribed_RNA"/>
</dbReference>
<feature type="non-terminal residue" evidence="2">
    <location>
        <position position="1"/>
    </location>
</feature>
<dbReference type="SMART" id="SM00635">
    <property type="entry name" value="BID_2"/>
    <property type="match status" value="4"/>
</dbReference>
<dbReference type="InterPro" id="IPR003343">
    <property type="entry name" value="Big_2"/>
</dbReference>
<dbReference type="InterPro" id="IPR008964">
    <property type="entry name" value="Invasin/intimin_cell_adhesion"/>
</dbReference>
<dbReference type="Pfam" id="PF02368">
    <property type="entry name" value="Big_2"/>
    <property type="match status" value="2"/>
</dbReference>
<organism evidence="2">
    <name type="scientific">Trepomonas sp. PC1</name>
    <dbReference type="NCBI Taxonomy" id="1076344"/>
    <lineage>
        <taxon>Eukaryota</taxon>
        <taxon>Metamonada</taxon>
        <taxon>Diplomonadida</taxon>
        <taxon>Hexamitidae</taxon>
        <taxon>Hexamitinae</taxon>
        <taxon>Trepomonas</taxon>
    </lineage>
</organism>
<accession>A0A146K3J9</accession>
<feature type="domain" description="BIG2" evidence="1">
    <location>
        <begin position="218"/>
        <end position="302"/>
    </location>
</feature>
<dbReference type="AlphaFoldDB" id="A0A146K3J9"/>